<gene>
    <name evidence="1" type="ORF">BJ138DRAFT_1113076</name>
</gene>
<protein>
    <submittedName>
        <fullName evidence="1">RNA dependent RNA polymerase-domain-containing protein</fullName>
    </submittedName>
</protein>
<evidence type="ECO:0000313" key="2">
    <source>
        <dbReference type="Proteomes" id="UP000790377"/>
    </source>
</evidence>
<comment type="caution">
    <text evidence="1">The sequence shown here is derived from an EMBL/GenBank/DDBJ whole genome shotgun (WGS) entry which is preliminary data.</text>
</comment>
<name>A0ACB8AE26_9AGAM</name>
<reference evidence="1" key="1">
    <citation type="journal article" date="2021" name="New Phytol.">
        <title>Evolutionary innovations through gain and loss of genes in the ectomycorrhizal Boletales.</title>
        <authorList>
            <person name="Wu G."/>
            <person name="Miyauchi S."/>
            <person name="Morin E."/>
            <person name="Kuo A."/>
            <person name="Drula E."/>
            <person name="Varga T."/>
            <person name="Kohler A."/>
            <person name="Feng B."/>
            <person name="Cao Y."/>
            <person name="Lipzen A."/>
            <person name="Daum C."/>
            <person name="Hundley H."/>
            <person name="Pangilinan J."/>
            <person name="Johnson J."/>
            <person name="Barry K."/>
            <person name="LaButti K."/>
            <person name="Ng V."/>
            <person name="Ahrendt S."/>
            <person name="Min B."/>
            <person name="Choi I.G."/>
            <person name="Park H."/>
            <person name="Plett J.M."/>
            <person name="Magnuson J."/>
            <person name="Spatafora J.W."/>
            <person name="Nagy L.G."/>
            <person name="Henrissat B."/>
            <person name="Grigoriev I.V."/>
            <person name="Yang Z.L."/>
            <person name="Xu J."/>
            <person name="Martin F.M."/>
        </authorList>
    </citation>
    <scope>NUCLEOTIDE SEQUENCE</scope>
    <source>
        <strain evidence="1">ATCC 28755</strain>
    </source>
</reference>
<dbReference type="Proteomes" id="UP000790377">
    <property type="component" value="Unassembled WGS sequence"/>
</dbReference>
<evidence type="ECO:0000313" key="1">
    <source>
        <dbReference type="EMBL" id="KAH7911585.1"/>
    </source>
</evidence>
<proteinExistence type="predicted"/>
<dbReference type="EMBL" id="MU267673">
    <property type="protein sequence ID" value="KAH7911585.1"/>
    <property type="molecule type" value="Genomic_DNA"/>
</dbReference>
<organism evidence="1 2">
    <name type="scientific">Hygrophoropsis aurantiaca</name>
    <dbReference type="NCBI Taxonomy" id="72124"/>
    <lineage>
        <taxon>Eukaryota</taxon>
        <taxon>Fungi</taxon>
        <taxon>Dikarya</taxon>
        <taxon>Basidiomycota</taxon>
        <taxon>Agaricomycotina</taxon>
        <taxon>Agaricomycetes</taxon>
        <taxon>Agaricomycetidae</taxon>
        <taxon>Boletales</taxon>
        <taxon>Coniophorineae</taxon>
        <taxon>Hygrophoropsidaceae</taxon>
        <taxon>Hygrophoropsis</taxon>
    </lineage>
</organism>
<keyword evidence="2" id="KW-1185">Reference proteome</keyword>
<sequence length="1112" mass="124662">MRDSTSVAPRVRKTTVNIPSQPQRASQHEPIPHAGIKRPRPPPQIRNVDDMEIDEVEKLITTDDDEDAGTRPWTRTASVLSIRAVSPRPTKSHTGLKYSATVPLSSSTRSSQSQQPDFGSALAPVIICHSTEIQSHIDAKKIAWGTVYELARGVSKGLWSWNDVTPARLDQLKGTNAETARKVPSIIASRSFTSSSDVWIEYDREQAAIMENKGRGLGAMGEWHGKDNWYGGRIQQVVRLLKNGSGFIFELEKPEIRRSHRFSRFLGSRRVLQVRISEDLMLRSGEEVRTFLHRSKFVLCGRVFLPFHAKEGALYMMETNENYGRTMDFLQGDHFRISLSAFVQWHNPLRLNSKQASQPISKWSTRWALGASTSVPTIEFMPENIHYIEDEYAPYDRSKGKAPAEKIMTDGCGFINGAALTRIMRLMKYPTRPTALQGRIAGSKGLYLLHPDPLEQIADGPAKIWIRDSQNKINLGSVQQFDRAHRIFDLLSPSRVTSPSRLSSQTLTNLSYNGVPDNVLKLLMASGLREEISQLMQWTGENAMICVWRAVEKAGHVVFTRLRRRIAGQSRALGLGRLLRREELGDGVENEDEDNEIEDNNNRASDVPSSNVISSSERNKYSGQPITIHETVMELLQCGFHPNHLEILFMKLEKIVSLVLDGYIDKFHIPVAESVEAYIVPDPFGVLEEGEIHFRSSEVLNDPTTGAQFDTVEGPVLVSRNPTRLPSDIQKVKGVQHPRLSQYYDVIVFSTKGPRSLASWLGGGDYDGDTVTVSWAKDIVKHFKNSSFSEAPGDISEAFERQVEQVKDFDKRVSILPNERAQEEFQKVLLLGLAETKVGLYSNFHDIAVYEHGYSSAIAIRLAYMFTTCLDASKTGLRVKLDVFANHQKAFGSKFLRYKSSDKYADSDTKIPARRNRVLGPYILDALRAEGERLRVELLREYNQKSSFISRGEDKQLIAPFRAAEVRAQSCTSQGFNGFTENLKTIKDHVRLVYDDWQEVNGKKRAPAKKRGRGADSGATSADDLYLEVARKFAEGPCFEGVVFFSDEDIKAIKAAYASVLSTRFAFSVAFSDLCAIKAKSSRTITFIEAFAGTMSIPTAVFRALSQTQDGD</sequence>
<accession>A0ACB8AE26</accession>